<dbReference type="EMBL" id="JBFOLK010000002">
    <property type="protein sequence ID" value="KAL2533844.1"/>
    <property type="molecule type" value="Genomic_DNA"/>
</dbReference>
<dbReference type="Proteomes" id="UP001604336">
    <property type="component" value="Unassembled WGS sequence"/>
</dbReference>
<feature type="chain" id="PRO_5044839592" evidence="1">
    <location>
        <begin position="23"/>
        <end position="131"/>
    </location>
</feature>
<name>A0ABD1V931_9LAMI</name>
<proteinExistence type="predicted"/>
<sequence>MMFLSANSILFLLTVFLVVSSSYKTSPEELRFFNFVFIVTGSRAPRWVVAGEVLEKKKGFVASSESRISAATSPEISRELGKPKHTNLMASPSQELPIVSPAEIQSLVPGLPPKSPLPLPIFPLKEGMMSS</sequence>
<keyword evidence="1" id="KW-0732">Signal</keyword>
<keyword evidence="3" id="KW-1185">Reference proteome</keyword>
<evidence type="ECO:0000313" key="3">
    <source>
        <dbReference type="Proteomes" id="UP001604336"/>
    </source>
</evidence>
<evidence type="ECO:0000256" key="1">
    <source>
        <dbReference type="SAM" id="SignalP"/>
    </source>
</evidence>
<dbReference type="AlphaFoldDB" id="A0ABD1V931"/>
<comment type="caution">
    <text evidence="2">The sequence shown here is derived from an EMBL/GenBank/DDBJ whole genome shotgun (WGS) entry which is preliminary data.</text>
</comment>
<accession>A0ABD1V931</accession>
<evidence type="ECO:0000313" key="2">
    <source>
        <dbReference type="EMBL" id="KAL2533844.1"/>
    </source>
</evidence>
<organism evidence="2 3">
    <name type="scientific">Abeliophyllum distichum</name>
    <dbReference type="NCBI Taxonomy" id="126358"/>
    <lineage>
        <taxon>Eukaryota</taxon>
        <taxon>Viridiplantae</taxon>
        <taxon>Streptophyta</taxon>
        <taxon>Embryophyta</taxon>
        <taxon>Tracheophyta</taxon>
        <taxon>Spermatophyta</taxon>
        <taxon>Magnoliopsida</taxon>
        <taxon>eudicotyledons</taxon>
        <taxon>Gunneridae</taxon>
        <taxon>Pentapetalae</taxon>
        <taxon>asterids</taxon>
        <taxon>lamiids</taxon>
        <taxon>Lamiales</taxon>
        <taxon>Oleaceae</taxon>
        <taxon>Forsythieae</taxon>
        <taxon>Abeliophyllum</taxon>
    </lineage>
</organism>
<feature type="signal peptide" evidence="1">
    <location>
        <begin position="1"/>
        <end position="22"/>
    </location>
</feature>
<reference evidence="3" key="1">
    <citation type="submission" date="2024-07" db="EMBL/GenBank/DDBJ databases">
        <title>Two chromosome-level genome assemblies of Korean endemic species Abeliophyllum distichum and Forsythia ovata (Oleaceae).</title>
        <authorList>
            <person name="Jang H."/>
        </authorList>
    </citation>
    <scope>NUCLEOTIDE SEQUENCE [LARGE SCALE GENOMIC DNA]</scope>
</reference>
<gene>
    <name evidence="2" type="ORF">Adt_07195</name>
</gene>
<protein>
    <submittedName>
        <fullName evidence="2">Uncharacterized protein</fullName>
    </submittedName>
</protein>